<reference evidence="3 4" key="1">
    <citation type="submission" date="2016-11" db="EMBL/GenBank/DDBJ databases">
        <title>The macronuclear genome of Stentor coeruleus: a giant cell with tiny introns.</title>
        <authorList>
            <person name="Slabodnick M."/>
            <person name="Ruby J.G."/>
            <person name="Reiff S.B."/>
            <person name="Swart E.C."/>
            <person name="Gosai S."/>
            <person name="Prabakaran S."/>
            <person name="Witkowska E."/>
            <person name="Larue G.E."/>
            <person name="Fisher S."/>
            <person name="Freeman R.M."/>
            <person name="Gunawardena J."/>
            <person name="Chu W."/>
            <person name="Stover N.A."/>
            <person name="Gregory B.D."/>
            <person name="Nowacki M."/>
            <person name="Derisi J."/>
            <person name="Roy S.W."/>
            <person name="Marshall W.F."/>
            <person name="Sood P."/>
        </authorList>
    </citation>
    <scope>NUCLEOTIDE SEQUENCE [LARGE SCALE GENOMIC DNA]</scope>
    <source>
        <strain evidence="3">WM001</strain>
    </source>
</reference>
<keyword evidence="1" id="KW-1133">Transmembrane helix</keyword>
<dbReference type="PROSITE" id="PS01186">
    <property type="entry name" value="EGF_2"/>
    <property type="match status" value="1"/>
</dbReference>
<evidence type="ECO:0000256" key="1">
    <source>
        <dbReference type="SAM" id="Phobius"/>
    </source>
</evidence>
<comment type="caution">
    <text evidence="3">The sequence shown here is derived from an EMBL/GenBank/DDBJ whole genome shotgun (WGS) entry which is preliminary data.</text>
</comment>
<dbReference type="SUPFAM" id="SSF57196">
    <property type="entry name" value="EGF/Laminin"/>
    <property type="match status" value="1"/>
</dbReference>
<protein>
    <recommendedName>
        <fullName evidence="2">EGF-like domain-containing protein</fullName>
    </recommendedName>
</protein>
<keyword evidence="4" id="KW-1185">Reference proteome</keyword>
<evidence type="ECO:0000259" key="2">
    <source>
        <dbReference type="PROSITE" id="PS01186"/>
    </source>
</evidence>
<proteinExistence type="predicted"/>
<feature type="transmembrane region" description="Helical" evidence="1">
    <location>
        <begin position="59"/>
        <end position="82"/>
    </location>
</feature>
<feature type="domain" description="EGF-like" evidence="2">
    <location>
        <begin position="34"/>
        <end position="45"/>
    </location>
</feature>
<keyword evidence="1" id="KW-0812">Transmembrane</keyword>
<gene>
    <name evidence="3" type="ORF">SteCoe_37176</name>
</gene>
<evidence type="ECO:0000313" key="4">
    <source>
        <dbReference type="Proteomes" id="UP000187209"/>
    </source>
</evidence>
<keyword evidence="1" id="KW-0472">Membrane</keyword>
<dbReference type="EMBL" id="MPUH01001819">
    <property type="protein sequence ID" value="OMJ66102.1"/>
    <property type="molecule type" value="Genomic_DNA"/>
</dbReference>
<evidence type="ECO:0000313" key="3">
    <source>
        <dbReference type="EMBL" id="OMJ66102.1"/>
    </source>
</evidence>
<organism evidence="3 4">
    <name type="scientific">Stentor coeruleus</name>
    <dbReference type="NCBI Taxonomy" id="5963"/>
    <lineage>
        <taxon>Eukaryota</taxon>
        <taxon>Sar</taxon>
        <taxon>Alveolata</taxon>
        <taxon>Ciliophora</taxon>
        <taxon>Postciliodesmatophora</taxon>
        <taxon>Heterotrichea</taxon>
        <taxon>Heterotrichida</taxon>
        <taxon>Stentoridae</taxon>
        <taxon>Stentor</taxon>
    </lineage>
</organism>
<dbReference type="AlphaFoldDB" id="A0A1R2ANK4"/>
<name>A0A1R2ANK4_9CILI</name>
<accession>A0A1R2ANK4</accession>
<sequence>MAIDELLYDPEAIDGSHACIPACINQGVCQNKICFCLMPYGGDYCEVDLGVTTRLSIELFIAFLILGLIIGFMLVFFLRFAWDCIFYKEKEPLKEDEDAWQA</sequence>
<dbReference type="Proteomes" id="UP000187209">
    <property type="component" value="Unassembled WGS sequence"/>
</dbReference>
<dbReference type="InterPro" id="IPR000742">
    <property type="entry name" value="EGF"/>
</dbReference>